<organism evidence="2 4">
    <name type="scientific">Enterococcus gilvus ATCC BAA-350</name>
    <dbReference type="NCBI Taxonomy" id="1158614"/>
    <lineage>
        <taxon>Bacteria</taxon>
        <taxon>Bacillati</taxon>
        <taxon>Bacillota</taxon>
        <taxon>Bacilli</taxon>
        <taxon>Lactobacillales</taxon>
        <taxon>Enterococcaceae</taxon>
        <taxon>Enterococcus</taxon>
    </lineage>
</organism>
<sequence length="589" mass="65410">MTSRIISGGKSGLIPKVLKKNKVSIEKNRKLTFKSTGSVEQNRDLTLLTPPYDLATLRSITEISDILNQCIEAYVTNVVGFGMGIRYKVDDLEESEAMKSEWNQLEALLTELSFERPAKEIVEEVISHVEECGNGFLEVIRNAKGEVVGIDSIKPEYMSVTKLNKVVNDNGQDIKVRYFCFRDPLMDSAKESGTWYKTFGDPTPLNENGSVRKAGNGTATEVIHLKIGDFQEPYGTPRWIGPLIKILGNRKAEELNYRYFTQGRHIPLAILLENAQLTEASEASLQSYANGIGSEGESQHKFLIIEAEKLGPTDEMVFDENKDKPAIKLEKLSDVLQKDALFLEYDKNVIAAVLSAFRLPPIYVGLSTDYNRATVETAKELTEEQVFQSLRETYEWRINSLFREYDFKLVEVYFKTSNIVNMEDIKAILDPAINANAVAPNDLRDIVGKVLNKPLESFDGDQYNLPSNNQSNQSILPNSQASSTAIDVGQLEPGETNALGQTVQQVSLNGAQITSLVNIVQAVASGKLPRDSALQMITAAFPFDEEKAKQILGDSDFKINDEGIQKAYGDSPTSDLAAAVRLLIKEVRS</sequence>
<dbReference type="InterPro" id="IPR006944">
    <property type="entry name" value="Phage/GTA_portal"/>
</dbReference>
<keyword evidence="5" id="KW-1185">Reference proteome</keyword>
<dbReference type="Pfam" id="PF04860">
    <property type="entry name" value="Phage_portal"/>
    <property type="match status" value="1"/>
</dbReference>
<dbReference type="EMBL" id="AJDQ01000002">
    <property type="protein sequence ID" value="EOI58851.1"/>
    <property type="molecule type" value="Genomic_DNA"/>
</dbReference>
<dbReference type="PATRIC" id="fig|1158614.3.peg.30"/>
<dbReference type="eggNOG" id="COG5518">
    <property type="taxonomic scope" value="Bacteria"/>
</dbReference>
<dbReference type="NCBIfam" id="TIGR01540">
    <property type="entry name" value="portal_PBSX"/>
    <property type="match status" value="1"/>
</dbReference>
<gene>
    <name evidence="3" type="ORF">I592_03411</name>
    <name evidence="2" type="ORF">UKC_00036</name>
</gene>
<reference evidence="2 4" key="1">
    <citation type="submission" date="2013-02" db="EMBL/GenBank/DDBJ databases">
        <title>The Genome Sequence of Enterococcus gilvus ATCC BAA-350.</title>
        <authorList>
            <consortium name="The Broad Institute Genome Sequencing Platform"/>
            <consortium name="The Broad Institute Genome Sequencing Center for Infectious Disease"/>
            <person name="Earl A.M."/>
            <person name="Gilmore M.S."/>
            <person name="Lebreton F."/>
            <person name="Walker B."/>
            <person name="Young S.K."/>
            <person name="Zeng Q."/>
            <person name="Gargeya S."/>
            <person name="Fitzgerald M."/>
            <person name="Haas B."/>
            <person name="Abouelleil A."/>
            <person name="Alvarado L."/>
            <person name="Arachchi H.M."/>
            <person name="Berlin A.M."/>
            <person name="Chapman S.B."/>
            <person name="Dewar J."/>
            <person name="Goldberg J."/>
            <person name="Griggs A."/>
            <person name="Gujja S."/>
            <person name="Hansen M."/>
            <person name="Howarth C."/>
            <person name="Imamovic A."/>
            <person name="Larimer J."/>
            <person name="McCowan C."/>
            <person name="Murphy C."/>
            <person name="Neiman D."/>
            <person name="Pearson M."/>
            <person name="Priest M."/>
            <person name="Roberts A."/>
            <person name="Saif S."/>
            <person name="Shea T."/>
            <person name="Sisk P."/>
            <person name="Sykes S."/>
            <person name="Wortman J."/>
            <person name="Nusbaum C."/>
            <person name="Birren B."/>
        </authorList>
    </citation>
    <scope>NUCLEOTIDE SEQUENCE [LARGE SCALE GENOMIC DNA]</scope>
    <source>
        <strain evidence="2 4">ATCC BAA-350</strain>
    </source>
</reference>
<evidence type="ECO:0000313" key="4">
    <source>
        <dbReference type="Proteomes" id="UP000013750"/>
    </source>
</evidence>
<protein>
    <submittedName>
        <fullName evidence="2">PBSX family phage portal protein</fullName>
    </submittedName>
</protein>
<dbReference type="HOGENOM" id="CLU_041404_0_0_9"/>
<accession>R2VMH3</accession>
<dbReference type="Proteomes" id="UP000014160">
    <property type="component" value="Unassembled WGS sequence"/>
</dbReference>
<comment type="caution">
    <text evidence="2">The sequence shown here is derived from an EMBL/GenBank/DDBJ whole genome shotgun (WGS) entry which is preliminary data.</text>
</comment>
<dbReference type="Proteomes" id="UP000013750">
    <property type="component" value="Unassembled WGS sequence"/>
</dbReference>
<dbReference type="EMBL" id="ASWH01000002">
    <property type="protein sequence ID" value="EOW79272.1"/>
    <property type="molecule type" value="Genomic_DNA"/>
</dbReference>
<evidence type="ECO:0000256" key="1">
    <source>
        <dbReference type="ARBA" id="ARBA00006799"/>
    </source>
</evidence>
<dbReference type="RefSeq" id="WP_010778489.1">
    <property type="nucleotide sequence ID" value="NZ_ASWH01000002.1"/>
</dbReference>
<name>R2VMH3_9ENTE</name>
<reference evidence="3 5" key="2">
    <citation type="submission" date="2013-03" db="EMBL/GenBank/DDBJ databases">
        <title>The Genome Sequence of Enterococcus gilvus ATCC BAA-350 (PacBio/Illumina hybrid assembly).</title>
        <authorList>
            <consortium name="The Broad Institute Genomics Platform"/>
            <consortium name="The Broad Institute Genome Sequencing Center for Infectious Disease"/>
            <person name="Earl A."/>
            <person name="Russ C."/>
            <person name="Gilmore M."/>
            <person name="Surin D."/>
            <person name="Walker B."/>
            <person name="Young S."/>
            <person name="Zeng Q."/>
            <person name="Gargeya S."/>
            <person name="Fitzgerald M."/>
            <person name="Haas B."/>
            <person name="Abouelleil A."/>
            <person name="Allen A.W."/>
            <person name="Alvarado L."/>
            <person name="Arachchi H.M."/>
            <person name="Berlin A.M."/>
            <person name="Chapman S.B."/>
            <person name="Gainer-Dewar J."/>
            <person name="Goldberg J."/>
            <person name="Griggs A."/>
            <person name="Gujja S."/>
            <person name="Hansen M."/>
            <person name="Howarth C."/>
            <person name="Imamovic A."/>
            <person name="Ireland A."/>
            <person name="Larimer J."/>
            <person name="McCowan C."/>
            <person name="Murphy C."/>
            <person name="Pearson M."/>
            <person name="Poon T.W."/>
            <person name="Priest M."/>
            <person name="Roberts A."/>
            <person name="Saif S."/>
            <person name="Shea T."/>
            <person name="Sisk P."/>
            <person name="Sykes S."/>
            <person name="Wortman J."/>
            <person name="Nusbaum C."/>
            <person name="Birren B."/>
        </authorList>
    </citation>
    <scope>NUCLEOTIDE SEQUENCE [LARGE SCALE GENOMIC DNA]</scope>
    <source>
        <strain evidence="3 5">ATCC BAA-350</strain>
    </source>
</reference>
<evidence type="ECO:0000313" key="3">
    <source>
        <dbReference type="EMBL" id="EOW79272.1"/>
    </source>
</evidence>
<evidence type="ECO:0000313" key="5">
    <source>
        <dbReference type="Proteomes" id="UP000014160"/>
    </source>
</evidence>
<evidence type="ECO:0000313" key="2">
    <source>
        <dbReference type="EMBL" id="EOI58851.1"/>
    </source>
</evidence>
<dbReference type="AlphaFoldDB" id="R2VMH3"/>
<proteinExistence type="inferred from homology"/>
<comment type="similarity">
    <text evidence="1">Belongs to the phage portal family. PBSX subfamily.</text>
</comment>
<dbReference type="InterPro" id="IPR006430">
    <property type="entry name" value="Phage_portal_PBSX"/>
</dbReference>